<name>A0A8S5TQC3_9CAUD</name>
<dbReference type="Pfam" id="PF07523">
    <property type="entry name" value="Big_3"/>
    <property type="match status" value="5"/>
</dbReference>
<reference evidence="3" key="1">
    <citation type="journal article" date="2021" name="Proc. Natl. Acad. Sci. U.S.A.">
        <title>A Catalog of Tens of Thousands of Viruses from Human Metagenomes Reveals Hidden Associations with Chronic Diseases.</title>
        <authorList>
            <person name="Tisza M.J."/>
            <person name="Buck C.B."/>
        </authorList>
    </citation>
    <scope>NUCLEOTIDE SEQUENCE</scope>
    <source>
        <strain evidence="3">CtbbV81</strain>
    </source>
</reference>
<dbReference type="InterPro" id="IPR026906">
    <property type="entry name" value="LRR_5"/>
</dbReference>
<feature type="domain" description="Ig-like" evidence="2">
    <location>
        <begin position="193"/>
        <end position="257"/>
    </location>
</feature>
<dbReference type="Gene3D" id="2.60.40.3630">
    <property type="match status" value="5"/>
</dbReference>
<evidence type="ECO:0000313" key="3">
    <source>
        <dbReference type="EMBL" id="DAF65342.1"/>
    </source>
</evidence>
<evidence type="ECO:0000256" key="1">
    <source>
        <dbReference type="SAM" id="MobiDB-lite"/>
    </source>
</evidence>
<dbReference type="Gene3D" id="3.80.10.10">
    <property type="entry name" value="Ribonuclease Inhibitor"/>
    <property type="match status" value="1"/>
</dbReference>
<dbReference type="Pfam" id="PF13306">
    <property type="entry name" value="LRR_5"/>
    <property type="match status" value="2"/>
</dbReference>
<protein>
    <submittedName>
        <fullName evidence="3">Leucine rich repeat protein</fullName>
    </submittedName>
</protein>
<feature type="region of interest" description="Disordered" evidence="1">
    <location>
        <begin position="1001"/>
        <end position="1028"/>
    </location>
</feature>
<dbReference type="SUPFAM" id="SSF52058">
    <property type="entry name" value="L domain-like"/>
    <property type="match status" value="1"/>
</dbReference>
<feature type="domain" description="Ig-like" evidence="2">
    <location>
        <begin position="776"/>
        <end position="839"/>
    </location>
</feature>
<accession>A0A8S5TQC3</accession>
<feature type="domain" description="Ig-like" evidence="2">
    <location>
        <begin position="852"/>
        <end position="915"/>
    </location>
</feature>
<dbReference type="InterPro" id="IPR022038">
    <property type="entry name" value="Ig-like_bact"/>
</dbReference>
<sequence>MADTVSFDSLLNTTTGMTAIVNNKKHDDDVVSVTGVDWFTYAGKTASTIYVSGNNFIGFGQNAEQLKIWRRDGAVYYIYRQEGTLTSGKRFLKIRVEGYVYYSSTSSSYALKYEVFLIEGQTLFINVVQRPTSSSYTGTSSITDGKTTTNLTLSVSSTVPVSILVKNAGVSQQVSYEKFVDKYVTGITVSKMPDKTTYYQGELFDATGLVVSQTYTDGTSETITTGFEVSGFDSSSAGTKVITVTVSGKTATFEISVSEASITAISVTTMPSKVNYHIGKEFDSTGIVVTATASDGNTIDVTKDCTYSGFDSSSPKQCGITVHYGSFTCTFEVTIMQPERISDIFCQGKYYFVGDALDLKVSYITVEYSDGSEEVTSGYTIENKALLEAGVIPINVEYFGVAITSNVTVYSSLLIHIGSPNYEDVTAEFDIDANTLTISGTGKFTYSLSDSLEKSDISIPDSLYKRCTKMVFGDGITGIRSGFSSSFKKLESIVFSNTIAEIERGNFSIFLGTKLEFPSSLKTILGGVFYSCPNLTELLFRDGLQTIEGGTFGECSNLKKIVFPKSLVSLSSGAFSGVTIENVEIGDANVPFDNSNGLFIPKCKNLVVRGGTFTGTSVTGILSGVLETLILKGAVKLTGDHVFVPCSSTLKSVTLENGITEIPRECFASCKITEITIPPSVKAIHESAFSNTMLEKLTLSDGVQTIGKQAFLGTKLTNVFIPASVISIGENAFGETNSANITLNKKTNEISGSPWGAAGTITWLIRVTRLEITHMPTKIRYFVGETFDSAGLIITAYYNDNTSEQVTGYTLSNPDMSTYGNKTVTVTFDEKTVDFSILVVDISGIEVKTMSTKTEYPKGDVFDTTGLSILVKYTDGTSETKTSGFELSGFDSSSVGEKTITVTYKTHTTTFKVTVYDLSGIRITSFPSKVYYKIGETFDPTGLTVAEVRQDGTEKEITDYDISGFDSSTAGSKTITVSYNSMVNGVSKFIGSDSFQIKVTNDGKNPFDDSSSGGSGGGSGEVEEEKTEPIKVTVHWINGEFADLTNENIEQNTLTLQESICSESYFIFGGCVCNQITFQAHHDQFNGTSEEFYPSGKIEVYIERKGTKIKIFTGEIDSAERKANSLTRNFIAYDYLYKLRNTDIARWYKNQTTDKKKKLTQKQFRDKLFEFLGLEQVSTKLHWDDTYVPDTNNSNEMNVVNILKDLCLQNDRFGWMNRDGKFEYLKLRQNSYKYGQTTGNQNIYKYYNNEEVHLDTFKSFTAKEGRIWFPNIIFCDPDPNRAFGFTQGDYTAQEAYDNNVYYNRNSFFVGNEDWLNYVWDADEYGGISRAKPIMKICYGVFVNQDLRKYYRAQGYTAEVQGNPLNMVGQAVELYYKKLIQHDDQEPTELQWYVHSYIMSRTLKIGATDMIDTYSANNAPFNSNSQQLGKYTPEISGTVNRTRSEMPTISYAEFTDGSDSEFSPATINDFTDSSGGSGSTSEQLKKAQLRCIKRIKKADYDALVAAGTDRADTLYFTFEEK</sequence>
<feature type="domain" description="Ig-like" evidence="2">
    <location>
        <begin position="927"/>
        <end position="983"/>
    </location>
</feature>
<dbReference type="EMBL" id="BK032878">
    <property type="protein sequence ID" value="DAF65342.1"/>
    <property type="molecule type" value="Genomic_DNA"/>
</dbReference>
<proteinExistence type="predicted"/>
<organism evidence="3">
    <name type="scientific">Siphoviridae sp. ctbbV81</name>
    <dbReference type="NCBI Taxonomy" id="2827900"/>
    <lineage>
        <taxon>Viruses</taxon>
        <taxon>Duplodnaviria</taxon>
        <taxon>Heunggongvirae</taxon>
        <taxon>Uroviricota</taxon>
        <taxon>Caudoviricetes</taxon>
    </lineage>
</organism>
<dbReference type="InterPro" id="IPR032675">
    <property type="entry name" value="LRR_dom_sf"/>
</dbReference>
<evidence type="ECO:0000259" key="2">
    <source>
        <dbReference type="Pfam" id="PF07523"/>
    </source>
</evidence>
<feature type="domain" description="Ig-like" evidence="2">
    <location>
        <begin position="271"/>
        <end position="334"/>
    </location>
</feature>